<dbReference type="GO" id="GO:0009055">
    <property type="term" value="F:electron transfer activity"/>
    <property type="evidence" value="ECO:0007669"/>
    <property type="project" value="InterPro"/>
</dbReference>
<gene>
    <name evidence="7" type="ORF">HNR50_001898</name>
</gene>
<dbReference type="InterPro" id="IPR007329">
    <property type="entry name" value="FMN-bd"/>
</dbReference>
<reference evidence="7 8" key="1">
    <citation type="submission" date="2020-08" db="EMBL/GenBank/DDBJ databases">
        <title>Genomic Encyclopedia of Type Strains, Phase IV (KMG-IV): sequencing the most valuable type-strain genomes for metagenomic binning, comparative biology and taxonomic classification.</title>
        <authorList>
            <person name="Goeker M."/>
        </authorList>
    </citation>
    <scope>NUCLEOTIDE SEQUENCE [LARGE SCALE GENOMIC DNA]</scope>
    <source>
        <strain evidence="7 8">DSM 2461</strain>
    </source>
</reference>
<evidence type="ECO:0000256" key="5">
    <source>
        <dbReference type="ARBA" id="ARBA00022982"/>
    </source>
</evidence>
<proteinExistence type="predicted"/>
<keyword evidence="8" id="KW-1185">Reference proteome</keyword>
<dbReference type="GO" id="GO:0010181">
    <property type="term" value="F:FMN binding"/>
    <property type="evidence" value="ECO:0007669"/>
    <property type="project" value="InterPro"/>
</dbReference>
<name>A0A841RB54_9SPIO</name>
<dbReference type="AlphaFoldDB" id="A0A841RB54"/>
<sequence length="213" mass="22738">MNNKLMQMTLRLAIICAVASLVLGVVNIVTEPVIIERKRVEKEVALKELSDGDHVGELQLPANSDDLHGKLMASLAAHGVIAAGEDIDEKELITSIYPVDKNGEITKYILQLDGSGYGGKMVILAVFLNDGTFVKAKLMENNETPGLGKKAEDSAYYNMFMNTGSDARPLPVSKRALVASDAEAVSGSTITFNGISRALALGSDYVKLLGGKN</sequence>
<organism evidence="7 8">
    <name type="scientific">Spirochaeta isovalerica</name>
    <dbReference type="NCBI Taxonomy" id="150"/>
    <lineage>
        <taxon>Bacteria</taxon>
        <taxon>Pseudomonadati</taxon>
        <taxon>Spirochaetota</taxon>
        <taxon>Spirochaetia</taxon>
        <taxon>Spirochaetales</taxon>
        <taxon>Spirochaetaceae</taxon>
        <taxon>Spirochaeta</taxon>
    </lineage>
</organism>
<accession>A0A841RB54</accession>
<keyword evidence="2" id="KW-0597">Phosphoprotein</keyword>
<protein>
    <submittedName>
        <fullName evidence="7">Electron transport complex protein RnfG</fullName>
    </submittedName>
</protein>
<evidence type="ECO:0000313" key="7">
    <source>
        <dbReference type="EMBL" id="MBB6480240.1"/>
    </source>
</evidence>
<evidence type="ECO:0000256" key="3">
    <source>
        <dbReference type="ARBA" id="ARBA00022630"/>
    </source>
</evidence>
<keyword evidence="1" id="KW-0813">Transport</keyword>
<dbReference type="Pfam" id="PF04205">
    <property type="entry name" value="FMN_bind"/>
    <property type="match status" value="1"/>
</dbReference>
<evidence type="ECO:0000259" key="6">
    <source>
        <dbReference type="SMART" id="SM00900"/>
    </source>
</evidence>
<keyword evidence="3" id="KW-0285">Flavoprotein</keyword>
<comment type="caution">
    <text evidence="7">The sequence shown here is derived from an EMBL/GenBank/DDBJ whole genome shotgun (WGS) entry which is preliminary data.</text>
</comment>
<dbReference type="InterPro" id="IPR010209">
    <property type="entry name" value="Ion_transpt_RnfG/RsxG"/>
</dbReference>
<dbReference type="PANTHER" id="PTHR36118:SF1">
    <property type="entry name" value="ION-TRANSLOCATING OXIDOREDUCTASE COMPLEX SUBUNIT G"/>
    <property type="match status" value="1"/>
</dbReference>
<evidence type="ECO:0000256" key="4">
    <source>
        <dbReference type="ARBA" id="ARBA00022643"/>
    </source>
</evidence>
<dbReference type="GO" id="GO:0022900">
    <property type="term" value="P:electron transport chain"/>
    <property type="evidence" value="ECO:0007669"/>
    <property type="project" value="InterPro"/>
</dbReference>
<dbReference type="PANTHER" id="PTHR36118">
    <property type="entry name" value="ION-TRANSLOCATING OXIDOREDUCTASE COMPLEX SUBUNIT G"/>
    <property type="match status" value="1"/>
</dbReference>
<evidence type="ECO:0000256" key="2">
    <source>
        <dbReference type="ARBA" id="ARBA00022553"/>
    </source>
</evidence>
<dbReference type="EMBL" id="JACHGJ010000002">
    <property type="protein sequence ID" value="MBB6480240.1"/>
    <property type="molecule type" value="Genomic_DNA"/>
</dbReference>
<dbReference type="GO" id="GO:0005886">
    <property type="term" value="C:plasma membrane"/>
    <property type="evidence" value="ECO:0007669"/>
    <property type="project" value="InterPro"/>
</dbReference>
<dbReference type="SMART" id="SM00900">
    <property type="entry name" value="FMN_bind"/>
    <property type="match status" value="1"/>
</dbReference>
<evidence type="ECO:0000256" key="1">
    <source>
        <dbReference type="ARBA" id="ARBA00022448"/>
    </source>
</evidence>
<dbReference type="RefSeq" id="WP_184746197.1">
    <property type="nucleotide sequence ID" value="NZ_JACHGJ010000002.1"/>
</dbReference>
<evidence type="ECO:0000313" key="8">
    <source>
        <dbReference type="Proteomes" id="UP000587760"/>
    </source>
</evidence>
<keyword evidence="4" id="KW-0288">FMN</keyword>
<feature type="domain" description="FMN-binding" evidence="6">
    <location>
        <begin position="116"/>
        <end position="206"/>
    </location>
</feature>
<keyword evidence="5" id="KW-0249">Electron transport</keyword>
<dbReference type="Proteomes" id="UP000587760">
    <property type="component" value="Unassembled WGS sequence"/>
</dbReference>